<dbReference type="SUPFAM" id="SSF51316">
    <property type="entry name" value="Mss4-like"/>
    <property type="match status" value="1"/>
</dbReference>
<proteinExistence type="inferred from homology"/>
<comment type="similarity">
    <text evidence="1">Belongs to the Gfa family.</text>
</comment>
<dbReference type="InterPro" id="IPR011057">
    <property type="entry name" value="Mss4-like_sf"/>
</dbReference>
<comment type="caution">
    <text evidence="6">The sequence shown here is derived from an EMBL/GenBank/DDBJ whole genome shotgun (WGS) entry which is preliminary data.</text>
</comment>
<dbReference type="PROSITE" id="PS51891">
    <property type="entry name" value="CENP_V_GFA"/>
    <property type="match status" value="1"/>
</dbReference>
<keyword evidence="2" id="KW-0479">Metal-binding</keyword>
<evidence type="ECO:0000256" key="3">
    <source>
        <dbReference type="ARBA" id="ARBA00022833"/>
    </source>
</evidence>
<dbReference type="Gene3D" id="3.90.1590.10">
    <property type="entry name" value="glutathione-dependent formaldehyde- activating enzyme (gfa)"/>
    <property type="match status" value="1"/>
</dbReference>
<organism evidence="6 7">
    <name type="scientific">Diplodia intermedia</name>
    <dbReference type="NCBI Taxonomy" id="856260"/>
    <lineage>
        <taxon>Eukaryota</taxon>
        <taxon>Fungi</taxon>
        <taxon>Dikarya</taxon>
        <taxon>Ascomycota</taxon>
        <taxon>Pezizomycotina</taxon>
        <taxon>Dothideomycetes</taxon>
        <taxon>Dothideomycetes incertae sedis</taxon>
        <taxon>Botryosphaeriales</taxon>
        <taxon>Botryosphaeriaceae</taxon>
        <taxon>Diplodia</taxon>
    </lineage>
</organism>
<gene>
    <name evidence="6" type="ORF">SLS58_001675</name>
</gene>
<name>A0ABR3U1W6_9PEZI</name>
<evidence type="ECO:0000313" key="6">
    <source>
        <dbReference type="EMBL" id="KAL1649618.1"/>
    </source>
</evidence>
<dbReference type="Proteomes" id="UP001521184">
    <property type="component" value="Unassembled WGS sequence"/>
</dbReference>
<accession>A0ABR3U1W6</accession>
<keyword evidence="7" id="KW-1185">Reference proteome</keyword>
<reference evidence="6 7" key="1">
    <citation type="journal article" date="2023" name="Plant Dis.">
        <title>First Report of Diplodia intermedia Causing Canker and Dieback Diseases on Apple Trees in Canada.</title>
        <authorList>
            <person name="Ellouze W."/>
            <person name="Ilyukhin E."/>
            <person name="Sulman M."/>
            <person name="Ali S."/>
        </authorList>
    </citation>
    <scope>NUCLEOTIDE SEQUENCE [LARGE SCALE GENOMIC DNA]</scope>
    <source>
        <strain evidence="6 7">M45-28</strain>
    </source>
</reference>
<evidence type="ECO:0000313" key="7">
    <source>
        <dbReference type="Proteomes" id="UP001521184"/>
    </source>
</evidence>
<feature type="domain" description="CENP-V/GFA" evidence="5">
    <location>
        <begin position="29"/>
        <end position="152"/>
    </location>
</feature>
<dbReference type="EMBL" id="JAKEKT020000006">
    <property type="protein sequence ID" value="KAL1649618.1"/>
    <property type="molecule type" value="Genomic_DNA"/>
</dbReference>
<sequence>MASSTVDKTKSYFPLAGNGNDGWSSDSEATATCFCGAVQLKFPTQGPALVHSFICNCSDCRKVTASMFASNFTIDDAYLTHVRGREKLSSWGQSATIASGNTMTNYFCSTCGTLLYRKSSGFPNLSVLRIGTVDDFALHETKLKPTVEQFVKDRVSWLGGAEGVRQEWGNVVGQSK</sequence>
<keyword evidence="3" id="KW-0862">Zinc</keyword>
<evidence type="ECO:0000256" key="2">
    <source>
        <dbReference type="ARBA" id="ARBA00022723"/>
    </source>
</evidence>
<evidence type="ECO:0000256" key="4">
    <source>
        <dbReference type="ARBA" id="ARBA00023239"/>
    </source>
</evidence>
<protein>
    <recommendedName>
        <fullName evidence="5">CENP-V/GFA domain-containing protein</fullName>
    </recommendedName>
</protein>
<dbReference type="PANTHER" id="PTHR33337:SF8">
    <property type="entry name" value="CENP-V_GFA DOMAIN-CONTAINING PROTEIN"/>
    <property type="match status" value="1"/>
</dbReference>
<evidence type="ECO:0000259" key="5">
    <source>
        <dbReference type="PROSITE" id="PS51891"/>
    </source>
</evidence>
<dbReference type="PANTHER" id="PTHR33337">
    <property type="entry name" value="GFA DOMAIN-CONTAINING PROTEIN"/>
    <property type="match status" value="1"/>
</dbReference>
<keyword evidence="4" id="KW-0456">Lyase</keyword>
<dbReference type="Pfam" id="PF04828">
    <property type="entry name" value="GFA"/>
    <property type="match status" value="1"/>
</dbReference>
<evidence type="ECO:0000256" key="1">
    <source>
        <dbReference type="ARBA" id="ARBA00005495"/>
    </source>
</evidence>
<dbReference type="InterPro" id="IPR006913">
    <property type="entry name" value="CENP-V/GFA"/>
</dbReference>